<evidence type="ECO:0000313" key="1">
    <source>
        <dbReference type="EMBL" id="KAJ3589414.1"/>
    </source>
</evidence>
<proteinExistence type="predicted"/>
<gene>
    <name evidence="1" type="ORF">NHX12_010259</name>
</gene>
<organism evidence="1 2">
    <name type="scientific">Muraenolepis orangiensis</name>
    <name type="common">Patagonian moray cod</name>
    <dbReference type="NCBI Taxonomy" id="630683"/>
    <lineage>
        <taxon>Eukaryota</taxon>
        <taxon>Metazoa</taxon>
        <taxon>Chordata</taxon>
        <taxon>Craniata</taxon>
        <taxon>Vertebrata</taxon>
        <taxon>Euteleostomi</taxon>
        <taxon>Actinopterygii</taxon>
        <taxon>Neopterygii</taxon>
        <taxon>Teleostei</taxon>
        <taxon>Neoteleostei</taxon>
        <taxon>Acanthomorphata</taxon>
        <taxon>Zeiogadaria</taxon>
        <taxon>Gadariae</taxon>
        <taxon>Gadiformes</taxon>
        <taxon>Muraenolepidoidei</taxon>
        <taxon>Muraenolepididae</taxon>
        <taxon>Muraenolepis</taxon>
    </lineage>
</organism>
<accession>A0A9Q0DHW2</accession>
<sequence>MGFMANEYVHKGCLHPTGRLLPEKSPACDHGLMTARLDRVVWGSVTPPHAAWEKVKEKVKAEFVPPHTLTPLLGGFSLAAGHLVPT</sequence>
<evidence type="ECO:0000313" key="2">
    <source>
        <dbReference type="Proteomes" id="UP001148018"/>
    </source>
</evidence>
<dbReference type="Proteomes" id="UP001148018">
    <property type="component" value="Unassembled WGS sequence"/>
</dbReference>
<name>A0A9Q0DHW2_9TELE</name>
<reference evidence="1" key="1">
    <citation type="submission" date="2022-07" db="EMBL/GenBank/DDBJ databases">
        <title>Chromosome-level genome of Muraenolepis orangiensis.</title>
        <authorList>
            <person name="Kim J."/>
        </authorList>
    </citation>
    <scope>NUCLEOTIDE SEQUENCE</scope>
    <source>
        <strain evidence="1">KU_S4_2022</strain>
        <tissue evidence="1">Muscle</tissue>
    </source>
</reference>
<protein>
    <submittedName>
        <fullName evidence="1">Uncharacterized protein</fullName>
    </submittedName>
</protein>
<dbReference type="AlphaFoldDB" id="A0A9Q0DHW2"/>
<keyword evidence="2" id="KW-1185">Reference proteome</keyword>
<comment type="caution">
    <text evidence="1">The sequence shown here is derived from an EMBL/GenBank/DDBJ whole genome shotgun (WGS) entry which is preliminary data.</text>
</comment>
<dbReference type="EMBL" id="JANIIK010000115">
    <property type="protein sequence ID" value="KAJ3589414.1"/>
    <property type="molecule type" value="Genomic_DNA"/>
</dbReference>